<evidence type="ECO:0000259" key="5">
    <source>
        <dbReference type="Pfam" id="PF16350"/>
    </source>
</evidence>
<dbReference type="SUPFAM" id="SSF51905">
    <property type="entry name" value="FAD/NAD(P)-binding domain"/>
    <property type="match status" value="1"/>
</dbReference>
<evidence type="ECO:0000256" key="1">
    <source>
        <dbReference type="ARBA" id="ARBA00008609"/>
    </source>
</evidence>
<dbReference type="InterPro" id="IPR028896">
    <property type="entry name" value="GcvT/YgfZ/DmdA"/>
</dbReference>
<dbReference type="InterPro" id="IPR006222">
    <property type="entry name" value="GCVT_N"/>
</dbReference>
<reference evidence="6" key="1">
    <citation type="submission" date="2018-05" db="EMBL/GenBank/DDBJ databases">
        <authorList>
            <person name="Lanie J.A."/>
            <person name="Ng W.-L."/>
            <person name="Kazmierczak K.M."/>
            <person name="Andrzejewski T.M."/>
            <person name="Davidsen T.M."/>
            <person name="Wayne K.J."/>
            <person name="Tettelin H."/>
            <person name="Glass J.I."/>
            <person name="Rusch D."/>
            <person name="Podicherti R."/>
            <person name="Tsui H.-C.T."/>
            <person name="Winkler M.E."/>
        </authorList>
    </citation>
    <scope>NUCLEOTIDE SEQUENCE</scope>
</reference>
<evidence type="ECO:0000259" key="4">
    <source>
        <dbReference type="Pfam" id="PF08669"/>
    </source>
</evidence>
<dbReference type="EMBL" id="UINC01000562">
    <property type="protein sequence ID" value="SUZ57511.1"/>
    <property type="molecule type" value="Genomic_DNA"/>
</dbReference>
<dbReference type="PANTHER" id="PTHR43757">
    <property type="entry name" value="AMINOMETHYLTRANSFERASE"/>
    <property type="match status" value="1"/>
</dbReference>
<dbReference type="Gene3D" id="3.30.9.10">
    <property type="entry name" value="D-Amino Acid Oxidase, subunit A, domain 2"/>
    <property type="match status" value="1"/>
</dbReference>
<comment type="similarity">
    <text evidence="1">Belongs to the GcvT family.</text>
</comment>
<name>A0A381NSE3_9ZZZZ</name>
<dbReference type="Gene3D" id="3.30.70.1400">
    <property type="entry name" value="Aminomethyltransferase beta-barrel domains"/>
    <property type="match status" value="1"/>
</dbReference>
<feature type="domain" description="Aminomethyltransferase C-terminal" evidence="4">
    <location>
        <begin position="734"/>
        <end position="816"/>
    </location>
</feature>
<dbReference type="Pfam" id="PF16350">
    <property type="entry name" value="FAO_M"/>
    <property type="match status" value="1"/>
</dbReference>
<dbReference type="SUPFAM" id="SSF103025">
    <property type="entry name" value="Folate-binding domain"/>
    <property type="match status" value="1"/>
</dbReference>
<dbReference type="SUPFAM" id="SSF101790">
    <property type="entry name" value="Aminomethyltransferase beta-barrel domain"/>
    <property type="match status" value="1"/>
</dbReference>
<dbReference type="SUPFAM" id="SSF54373">
    <property type="entry name" value="FAD-linked reductases, C-terminal domain"/>
    <property type="match status" value="1"/>
</dbReference>
<dbReference type="InterPro" id="IPR027266">
    <property type="entry name" value="TrmE/GcvT-like"/>
</dbReference>
<dbReference type="Gene3D" id="3.30.1360.120">
    <property type="entry name" value="Probable tRNA modification gtpase trme, domain 1"/>
    <property type="match status" value="1"/>
</dbReference>
<dbReference type="InterPro" id="IPR036188">
    <property type="entry name" value="FAD/NAD-bd_sf"/>
</dbReference>
<dbReference type="InterPro" id="IPR013977">
    <property type="entry name" value="GcvT_C"/>
</dbReference>
<feature type="domain" description="FAD dependent oxidoreductase" evidence="2">
    <location>
        <begin position="7"/>
        <end position="368"/>
    </location>
</feature>
<proteinExistence type="inferred from homology"/>
<evidence type="ECO:0000259" key="3">
    <source>
        <dbReference type="Pfam" id="PF01571"/>
    </source>
</evidence>
<dbReference type="Pfam" id="PF01571">
    <property type="entry name" value="GCV_T"/>
    <property type="match status" value="1"/>
</dbReference>
<evidence type="ECO:0000259" key="2">
    <source>
        <dbReference type="Pfam" id="PF01266"/>
    </source>
</evidence>
<dbReference type="Gene3D" id="2.40.30.110">
    <property type="entry name" value="Aminomethyltransferase beta-barrel domains"/>
    <property type="match status" value="1"/>
</dbReference>
<dbReference type="AlphaFoldDB" id="A0A381NSE3"/>
<dbReference type="InterPro" id="IPR006076">
    <property type="entry name" value="FAD-dep_OxRdtase"/>
</dbReference>
<dbReference type="Gene3D" id="3.50.50.60">
    <property type="entry name" value="FAD/NAD(P)-binding domain"/>
    <property type="match status" value="1"/>
</dbReference>
<dbReference type="Pfam" id="PF01266">
    <property type="entry name" value="DAO"/>
    <property type="match status" value="1"/>
</dbReference>
<dbReference type="GO" id="GO:0005739">
    <property type="term" value="C:mitochondrion"/>
    <property type="evidence" value="ECO:0007669"/>
    <property type="project" value="TreeGrafter"/>
</dbReference>
<feature type="domain" description="FAD dependent oxidoreductase central" evidence="5">
    <location>
        <begin position="371"/>
        <end position="425"/>
    </location>
</feature>
<protein>
    <recommendedName>
        <fullName evidence="7">Glycine cleavage system protein T</fullName>
    </recommendedName>
</protein>
<evidence type="ECO:0000313" key="6">
    <source>
        <dbReference type="EMBL" id="SUZ57511.1"/>
    </source>
</evidence>
<evidence type="ECO:0008006" key="7">
    <source>
        <dbReference type="Google" id="ProtNLM"/>
    </source>
</evidence>
<gene>
    <name evidence="6" type="ORF">METZ01_LOCUS10365</name>
</gene>
<organism evidence="6">
    <name type="scientific">marine metagenome</name>
    <dbReference type="NCBI Taxonomy" id="408172"/>
    <lineage>
        <taxon>unclassified sequences</taxon>
        <taxon>metagenomes</taxon>
        <taxon>ecological metagenomes</taxon>
    </lineage>
</organism>
<dbReference type="InterPro" id="IPR032503">
    <property type="entry name" value="FAO_M"/>
</dbReference>
<feature type="domain" description="GCVT N-terminal" evidence="3">
    <location>
        <begin position="427"/>
        <end position="715"/>
    </location>
</feature>
<sequence>MKTSAQAVVIGGGVVGASVLYHLTRAGWTDVVLLERRELTAGSTWHAAGGMHTINGDPNVAALQRYTVQLYEELEQTSGVACGVHLTGEVMLADSEDRMDWLRMVHARGRYLDMQTELISVTEAKEKIPFLVEEHFVGALWDPVGGHVDPSGVTNAYATAARMAGAEVYRNTWAYDIVANPDGTWDVVTEQGTITCEHFVNCGGLWAREVGRMCGLELPVLAMEHQYLVTEELPEIRPWLEATGGHGIGAIDFGGEIYTRAEGGGLLLGTYEQACVPWSTTETPWDFGAQLLTPDLERIAPSLSVGFEHFEIFADAGIRNVVNGPFTFAPDGNPLIGPVRGQRGHWVACGVMAGLSQGGGVGLAMANWMTTGDPGFDVWGMDVARFGDWTTPSYTRTKAMENYSRRFSIPFPNEELPAGRPLYTSPIHDQLAEANAVWGSAYGLEYPLWFQREGVDPVEDVTFHRSNAFDVVATEVQAVRTGVGLIETTGFAKHQFTGPGARSFLDRIMANRIPEAGRMALTPMLNEHGMLVGDFTVATMTTAADPSGSSDGPERFIVFGTGVAEGHHERWFRSHLQTAGEGVAYRPLSHEMAGLSIAGPAARDLLASLTDQDVSNDAFRFLDVQRMDLGMVPTLVARISFTGDLGYEFWVPASLQRRLFNLILEAGKPHDIRLFGLRALDSMRLDKGFGAWASEYRPIYTPWEAGMDRFVKLDKGDFVGRDAAVASLTVGPERRLCLFTVDVDGADVLGDEPIWHDGEVVGWATSGGYAHWSEASCALGYLPVDLAGADTPSAGFEVEVLGVRRAATRLDEPLFDPSGSHMRS</sequence>
<dbReference type="PANTHER" id="PTHR43757:SF2">
    <property type="entry name" value="AMINOMETHYLTRANSFERASE, MITOCHONDRIAL"/>
    <property type="match status" value="1"/>
</dbReference>
<dbReference type="Pfam" id="PF08669">
    <property type="entry name" value="GCV_T_C"/>
    <property type="match status" value="1"/>
</dbReference>
<accession>A0A381NSE3</accession>
<dbReference type="InterPro" id="IPR029043">
    <property type="entry name" value="GcvT/YgfZ_C"/>
</dbReference>